<dbReference type="GO" id="GO:0140662">
    <property type="term" value="F:ATP-dependent protein folding chaperone"/>
    <property type="evidence" value="ECO:0007669"/>
    <property type="project" value="InterPro"/>
</dbReference>
<dbReference type="InterPro" id="IPR001844">
    <property type="entry name" value="Cpn60/GroEL"/>
</dbReference>
<sequence length="313" mass="34755">MLIICSSNLTPPKFFRCGYNLLDVYSYDYLVKRNLQASAKAFQAEGKVSSDPVAIDAPGGFLFEWWSVFWDIFIARTNEKHSEVAASYIEGQRAIPQMLHEKMLWTENFLLLQQLPLLCQVDHRIDSANSKATGMVEDHQLADVAAVSAGNDYVVGNIVADALQQVGRKGVVTIEKGNSTENSLQIVEGMQFDRGWQWNSRTASCFWSTKNHKPEGVVYSTGWNKLKGVLKEAAIKAPTFGERRSHYLDDIAILTGGTVVRDEMGLTLEKVGKEVLGTAVKVVITKDSTLIVTDGNTQPAVEKRVLRSEALLR</sequence>
<dbReference type="OrthoDB" id="5600002at2759"/>
<dbReference type="Gene3D" id="3.50.7.10">
    <property type="entry name" value="GroEL"/>
    <property type="match status" value="1"/>
</dbReference>
<dbReference type="Proteomes" id="UP001141806">
    <property type="component" value="Unassembled WGS sequence"/>
</dbReference>
<dbReference type="InterPro" id="IPR006594">
    <property type="entry name" value="LisH"/>
</dbReference>
<evidence type="ECO:0000256" key="1">
    <source>
        <dbReference type="ARBA" id="ARBA00006607"/>
    </source>
</evidence>
<dbReference type="EMBL" id="JAMYWD010000001">
    <property type="protein sequence ID" value="KAJ4982064.1"/>
    <property type="molecule type" value="Genomic_DNA"/>
</dbReference>
<evidence type="ECO:0000313" key="3">
    <source>
        <dbReference type="EMBL" id="KAJ4982064.1"/>
    </source>
</evidence>
<dbReference type="Gene3D" id="3.30.260.10">
    <property type="entry name" value="TCP-1-like chaperonin intermediate domain"/>
    <property type="match status" value="1"/>
</dbReference>
<name>A0A9Q0R3U1_9MAGN</name>
<protein>
    <submittedName>
        <fullName evidence="3">Uncharacterized protein</fullName>
    </submittedName>
</protein>
<comment type="caution">
    <text evidence="3">The sequence shown here is derived from an EMBL/GenBank/DDBJ whole genome shotgun (WGS) entry which is preliminary data.</text>
</comment>
<dbReference type="Pfam" id="PF08513">
    <property type="entry name" value="LisH"/>
    <property type="match status" value="1"/>
</dbReference>
<evidence type="ECO:0000313" key="4">
    <source>
        <dbReference type="Proteomes" id="UP001141806"/>
    </source>
</evidence>
<dbReference type="AlphaFoldDB" id="A0A9Q0R3U1"/>
<dbReference type="SUPFAM" id="SSF52029">
    <property type="entry name" value="GroEL apical domain-like"/>
    <property type="match status" value="1"/>
</dbReference>
<gene>
    <name evidence="3" type="ORF">NE237_032901</name>
</gene>
<keyword evidence="4" id="KW-1185">Reference proteome</keyword>
<comment type="similarity">
    <text evidence="1">Belongs to the chaperonin (HSP60) family.</text>
</comment>
<proteinExistence type="inferred from homology"/>
<reference evidence="3" key="1">
    <citation type="journal article" date="2023" name="Plant J.">
        <title>The genome of the king protea, Protea cynaroides.</title>
        <authorList>
            <person name="Chang J."/>
            <person name="Duong T.A."/>
            <person name="Schoeman C."/>
            <person name="Ma X."/>
            <person name="Roodt D."/>
            <person name="Barker N."/>
            <person name="Li Z."/>
            <person name="Van de Peer Y."/>
            <person name="Mizrachi E."/>
        </authorList>
    </citation>
    <scope>NUCLEOTIDE SEQUENCE</scope>
    <source>
        <tissue evidence="3">Young leaves</tissue>
    </source>
</reference>
<organism evidence="3 4">
    <name type="scientific">Protea cynaroides</name>
    <dbReference type="NCBI Taxonomy" id="273540"/>
    <lineage>
        <taxon>Eukaryota</taxon>
        <taxon>Viridiplantae</taxon>
        <taxon>Streptophyta</taxon>
        <taxon>Embryophyta</taxon>
        <taxon>Tracheophyta</taxon>
        <taxon>Spermatophyta</taxon>
        <taxon>Magnoliopsida</taxon>
        <taxon>Proteales</taxon>
        <taxon>Proteaceae</taxon>
        <taxon>Protea</taxon>
    </lineage>
</organism>
<dbReference type="InterPro" id="IPR027409">
    <property type="entry name" value="GroEL-like_apical_dom_sf"/>
</dbReference>
<dbReference type="PANTHER" id="PTHR45633">
    <property type="entry name" value="60 KDA HEAT SHOCK PROTEIN, MITOCHONDRIAL"/>
    <property type="match status" value="1"/>
</dbReference>
<keyword evidence="2" id="KW-0143">Chaperone</keyword>
<accession>A0A9Q0R3U1</accession>
<dbReference type="SUPFAM" id="SSF54849">
    <property type="entry name" value="GroEL-intermediate domain like"/>
    <property type="match status" value="1"/>
</dbReference>
<dbReference type="GO" id="GO:0042026">
    <property type="term" value="P:protein refolding"/>
    <property type="evidence" value="ECO:0007669"/>
    <property type="project" value="InterPro"/>
</dbReference>
<dbReference type="PROSITE" id="PS50896">
    <property type="entry name" value="LISH"/>
    <property type="match status" value="1"/>
</dbReference>
<dbReference type="InterPro" id="IPR027410">
    <property type="entry name" value="TCP-1-like_intermed_sf"/>
</dbReference>
<evidence type="ECO:0000256" key="2">
    <source>
        <dbReference type="ARBA" id="ARBA00023186"/>
    </source>
</evidence>